<keyword evidence="6 9" id="KW-0472">Membrane</keyword>
<dbReference type="Pfam" id="PF07686">
    <property type="entry name" value="V-set"/>
    <property type="match status" value="1"/>
</dbReference>
<dbReference type="SMART" id="SM00409">
    <property type="entry name" value="IG"/>
    <property type="match status" value="3"/>
</dbReference>
<protein>
    <submittedName>
        <fullName evidence="12">Sialic acid-binding Ig-like lectin 12 isoform X1</fullName>
    </submittedName>
</protein>
<dbReference type="InterPro" id="IPR036179">
    <property type="entry name" value="Ig-like_dom_sf"/>
</dbReference>
<evidence type="ECO:0000256" key="6">
    <source>
        <dbReference type="ARBA" id="ARBA00023136"/>
    </source>
</evidence>
<dbReference type="InterPro" id="IPR051036">
    <property type="entry name" value="SIGLEC"/>
</dbReference>
<evidence type="ECO:0000256" key="3">
    <source>
        <dbReference type="ARBA" id="ARBA00022734"/>
    </source>
</evidence>
<evidence type="ECO:0000256" key="8">
    <source>
        <dbReference type="ARBA" id="ARBA00038361"/>
    </source>
</evidence>
<evidence type="ECO:0000256" key="2">
    <source>
        <dbReference type="ARBA" id="ARBA00022692"/>
    </source>
</evidence>
<evidence type="ECO:0000256" key="1">
    <source>
        <dbReference type="ARBA" id="ARBA00004479"/>
    </source>
</evidence>
<keyword evidence="3" id="KW-0430">Lectin</keyword>
<evidence type="ECO:0000256" key="7">
    <source>
        <dbReference type="ARBA" id="ARBA00023319"/>
    </source>
</evidence>
<feature type="domain" description="Ig-like" evidence="10">
    <location>
        <begin position="251"/>
        <end position="331"/>
    </location>
</feature>
<organism evidence="11 12">
    <name type="scientific">Mesocricetus auratus</name>
    <name type="common">Golden hamster</name>
    <dbReference type="NCBI Taxonomy" id="10036"/>
    <lineage>
        <taxon>Eukaryota</taxon>
        <taxon>Metazoa</taxon>
        <taxon>Chordata</taxon>
        <taxon>Craniata</taxon>
        <taxon>Vertebrata</taxon>
        <taxon>Euteleostomi</taxon>
        <taxon>Mammalia</taxon>
        <taxon>Eutheria</taxon>
        <taxon>Euarchontoglires</taxon>
        <taxon>Glires</taxon>
        <taxon>Rodentia</taxon>
        <taxon>Myomorpha</taxon>
        <taxon>Muroidea</taxon>
        <taxon>Cricetidae</taxon>
        <taxon>Cricetinae</taxon>
        <taxon>Mesocricetus</taxon>
    </lineage>
</organism>
<dbReference type="Proteomes" id="UP000886700">
    <property type="component" value="Unplaced"/>
</dbReference>
<dbReference type="InterPro" id="IPR003599">
    <property type="entry name" value="Ig_sub"/>
</dbReference>
<gene>
    <name evidence="12" type="primary">LOC101831711</name>
</gene>
<evidence type="ECO:0000256" key="9">
    <source>
        <dbReference type="SAM" id="Phobius"/>
    </source>
</evidence>
<keyword evidence="5 9" id="KW-1133">Transmembrane helix</keyword>
<comment type="subcellular location">
    <subcellularLocation>
        <location evidence="1">Membrane</location>
        <topology evidence="1">Single-pass type I membrane protein</topology>
    </subcellularLocation>
</comment>
<name>A0ABM2WMW8_MESAU</name>
<sequence length="388" mass="43000">MVLDPPTPSGGWRSACAPPLVRVHPANTHLGSSEKTGQGCWEMEMAATWTLKREKWTDSDPVRGYWFRDGDKTDRDPPVATNNPHRSVLKRTKNRFFLIGDPQKNNCSLNIRETRKKDAGSYFFHLERGQTKFNYLWNMITLHVTALTDTPYVLFPETLEAGYPSNLICFAPWACGSPTFSWAGTSVSLSSTNTNGSSVLTVTPQPWDHGTNLTCQVTLPGSGVTTRTTIILNVSYAPKNLTLTIYKGVDPATTALRNGSTLTLLEEESLRMLCTVDSNPPARLSWAYGNLILSPMQSPTPGLLELPQMHRRYEGKFTCSAQNVLGSQHMSLNLLLKRTSGLMAEVVLVAVVEAAVKVLLLGLCLIFLRVRSPRRRQQGRQCTGTMQT</sequence>
<keyword evidence="11" id="KW-1185">Reference proteome</keyword>
<dbReference type="GeneID" id="101831711"/>
<keyword evidence="4" id="KW-0130">Cell adhesion</keyword>
<dbReference type="RefSeq" id="XP_040592152.1">
    <property type="nucleotide sequence ID" value="XM_040736218.1"/>
</dbReference>
<dbReference type="SUPFAM" id="SSF48726">
    <property type="entry name" value="Immunoglobulin"/>
    <property type="match status" value="3"/>
</dbReference>
<proteinExistence type="inferred from homology"/>
<dbReference type="InterPro" id="IPR013106">
    <property type="entry name" value="Ig_V-set"/>
</dbReference>
<comment type="similarity">
    <text evidence="8">Belongs to the immunoglobulin superfamily. SIGLEC (sialic acid binding Ig-like lectin) family.</text>
</comment>
<evidence type="ECO:0000256" key="5">
    <source>
        <dbReference type="ARBA" id="ARBA00022989"/>
    </source>
</evidence>
<accession>A0ABM2WMW8</accession>
<keyword evidence="2 9" id="KW-0812">Transmembrane</keyword>
<feature type="transmembrane region" description="Helical" evidence="9">
    <location>
        <begin position="346"/>
        <end position="368"/>
    </location>
</feature>
<dbReference type="InterPro" id="IPR003598">
    <property type="entry name" value="Ig_sub2"/>
</dbReference>
<evidence type="ECO:0000256" key="4">
    <source>
        <dbReference type="ARBA" id="ARBA00022889"/>
    </source>
</evidence>
<dbReference type="InterPro" id="IPR013783">
    <property type="entry name" value="Ig-like_fold"/>
</dbReference>
<evidence type="ECO:0000313" key="12">
    <source>
        <dbReference type="RefSeq" id="XP_040592152.1"/>
    </source>
</evidence>
<evidence type="ECO:0000313" key="11">
    <source>
        <dbReference type="Proteomes" id="UP000886700"/>
    </source>
</evidence>
<dbReference type="SMART" id="SM00408">
    <property type="entry name" value="IGc2"/>
    <property type="match status" value="1"/>
</dbReference>
<dbReference type="PANTHER" id="PTHR12035:SF138">
    <property type="entry name" value="SIALIC ACID-BINDING IG-LIKE LECTIN 9"/>
    <property type="match status" value="1"/>
</dbReference>
<dbReference type="PANTHER" id="PTHR12035">
    <property type="entry name" value="SIALIC ACID BINDING IMMUNOGLOBULIN-LIKE LECTIN"/>
    <property type="match status" value="1"/>
</dbReference>
<dbReference type="Gene3D" id="2.60.40.10">
    <property type="entry name" value="Immunoglobulins"/>
    <property type="match status" value="3"/>
</dbReference>
<reference evidence="12" key="1">
    <citation type="submission" date="2025-08" db="UniProtKB">
        <authorList>
            <consortium name="RefSeq"/>
        </authorList>
    </citation>
    <scope>IDENTIFICATION</scope>
    <source>
        <tissue evidence="12">Liver</tissue>
    </source>
</reference>
<keyword evidence="7" id="KW-0393">Immunoglobulin domain</keyword>
<dbReference type="PROSITE" id="PS50835">
    <property type="entry name" value="IG_LIKE"/>
    <property type="match status" value="2"/>
</dbReference>
<evidence type="ECO:0000259" key="10">
    <source>
        <dbReference type="PROSITE" id="PS50835"/>
    </source>
</evidence>
<dbReference type="InterPro" id="IPR007110">
    <property type="entry name" value="Ig-like_dom"/>
</dbReference>
<feature type="domain" description="Ig-like" evidence="10">
    <location>
        <begin position="151"/>
        <end position="231"/>
    </location>
</feature>